<dbReference type="Proteomes" id="UP000824120">
    <property type="component" value="Chromosome 8"/>
</dbReference>
<gene>
    <name evidence="1" type="ORF">H5410_040051</name>
</gene>
<dbReference type="Gene3D" id="3.80.10.10">
    <property type="entry name" value="Ribonuclease Inhibitor"/>
    <property type="match status" value="1"/>
</dbReference>
<dbReference type="InterPro" id="IPR032675">
    <property type="entry name" value="LRR_dom_sf"/>
</dbReference>
<evidence type="ECO:0000313" key="1">
    <source>
        <dbReference type="EMBL" id="KAG5589537.1"/>
    </source>
</evidence>
<dbReference type="EMBL" id="JACXVP010000008">
    <property type="protein sequence ID" value="KAG5589537.1"/>
    <property type="molecule type" value="Genomic_DNA"/>
</dbReference>
<protein>
    <submittedName>
        <fullName evidence="1">Uncharacterized protein</fullName>
    </submittedName>
</protein>
<reference evidence="1 2" key="1">
    <citation type="submission" date="2020-09" db="EMBL/GenBank/DDBJ databases">
        <title>De no assembly of potato wild relative species, Solanum commersonii.</title>
        <authorList>
            <person name="Cho K."/>
        </authorList>
    </citation>
    <scope>NUCLEOTIDE SEQUENCE [LARGE SCALE GENOMIC DNA]</scope>
    <source>
        <strain evidence="1">LZ3.2</strain>
        <tissue evidence="1">Leaf</tissue>
    </source>
</reference>
<dbReference type="PANTHER" id="PTHR38926">
    <property type="entry name" value="F-BOX DOMAIN CONTAINING PROTEIN, EXPRESSED"/>
    <property type="match status" value="1"/>
</dbReference>
<dbReference type="PANTHER" id="PTHR38926:SF36">
    <property type="entry name" value="F-BOX PROTEIN SKIP19-LIKE"/>
    <property type="match status" value="1"/>
</dbReference>
<dbReference type="OrthoDB" id="2095648at2759"/>
<keyword evidence="2" id="KW-1185">Reference proteome</keyword>
<accession>A0A9J5XMS5</accession>
<comment type="caution">
    <text evidence="1">The sequence shown here is derived from an EMBL/GenBank/DDBJ whole genome shotgun (WGS) entry which is preliminary data.</text>
</comment>
<organism evidence="1 2">
    <name type="scientific">Solanum commersonii</name>
    <name type="common">Commerson's wild potato</name>
    <name type="synonym">Commerson's nightshade</name>
    <dbReference type="NCBI Taxonomy" id="4109"/>
    <lineage>
        <taxon>Eukaryota</taxon>
        <taxon>Viridiplantae</taxon>
        <taxon>Streptophyta</taxon>
        <taxon>Embryophyta</taxon>
        <taxon>Tracheophyta</taxon>
        <taxon>Spermatophyta</taxon>
        <taxon>Magnoliopsida</taxon>
        <taxon>eudicotyledons</taxon>
        <taxon>Gunneridae</taxon>
        <taxon>Pentapetalae</taxon>
        <taxon>asterids</taxon>
        <taxon>lamiids</taxon>
        <taxon>Solanales</taxon>
        <taxon>Solanaceae</taxon>
        <taxon>Solanoideae</taxon>
        <taxon>Solaneae</taxon>
        <taxon>Solanum</taxon>
    </lineage>
</organism>
<sequence>MGHVPPGTTNPLRTLHYLYRPQPLQNVHRDFRRKLNPWRSPKLKKLKFFWLISKLVPKAFVEVVQKLPLLEELNLTRIVVNTQGIEALGHYCPHLKSFKLNCSGYMGRRNNAALAIGRYLPALHHLQLIGNNMTNEGLRAILDGWLSSSCIT</sequence>
<evidence type="ECO:0000313" key="2">
    <source>
        <dbReference type="Proteomes" id="UP000824120"/>
    </source>
</evidence>
<name>A0A9J5XMS5_SOLCO</name>
<proteinExistence type="predicted"/>
<dbReference type="SUPFAM" id="SSF52047">
    <property type="entry name" value="RNI-like"/>
    <property type="match status" value="1"/>
</dbReference>
<dbReference type="AlphaFoldDB" id="A0A9J5XMS5"/>